<evidence type="ECO:0000313" key="1">
    <source>
        <dbReference type="EMBL" id="EON65105.1"/>
    </source>
</evidence>
<dbReference type="AlphaFoldDB" id="R7YTA9"/>
<proteinExistence type="predicted"/>
<protein>
    <submittedName>
        <fullName evidence="1">Uncharacterized protein</fullName>
    </submittedName>
</protein>
<dbReference type="EMBL" id="JH767572">
    <property type="protein sequence ID" value="EON65105.1"/>
    <property type="molecule type" value="Genomic_DNA"/>
</dbReference>
<accession>R7YTA9</accession>
<evidence type="ECO:0000313" key="2">
    <source>
        <dbReference type="Proteomes" id="UP000016924"/>
    </source>
</evidence>
<dbReference type="RefSeq" id="XP_007780422.1">
    <property type="nucleotide sequence ID" value="XM_007782232.1"/>
</dbReference>
<dbReference type="Proteomes" id="UP000016924">
    <property type="component" value="Unassembled WGS sequence"/>
</dbReference>
<reference evidence="2" key="1">
    <citation type="submission" date="2012-06" db="EMBL/GenBank/DDBJ databases">
        <title>The genome sequence of Coniosporium apollinis CBS 100218.</title>
        <authorList>
            <consortium name="The Broad Institute Genome Sequencing Platform"/>
            <person name="Cuomo C."/>
            <person name="Gorbushina A."/>
            <person name="Noack S."/>
            <person name="Walker B."/>
            <person name="Young S.K."/>
            <person name="Zeng Q."/>
            <person name="Gargeya S."/>
            <person name="Fitzgerald M."/>
            <person name="Haas B."/>
            <person name="Abouelleil A."/>
            <person name="Alvarado L."/>
            <person name="Arachchi H.M."/>
            <person name="Berlin A.M."/>
            <person name="Chapman S.B."/>
            <person name="Goldberg J."/>
            <person name="Griggs A."/>
            <person name="Gujja S."/>
            <person name="Hansen M."/>
            <person name="Howarth C."/>
            <person name="Imamovic A."/>
            <person name="Larimer J."/>
            <person name="McCowan C."/>
            <person name="Montmayeur A."/>
            <person name="Murphy C."/>
            <person name="Neiman D."/>
            <person name="Pearson M."/>
            <person name="Priest M."/>
            <person name="Roberts A."/>
            <person name="Saif S."/>
            <person name="Shea T."/>
            <person name="Sisk P."/>
            <person name="Sykes S."/>
            <person name="Wortman J."/>
            <person name="Nusbaum C."/>
            <person name="Birren B."/>
        </authorList>
    </citation>
    <scope>NUCLEOTIDE SEQUENCE [LARGE SCALE GENOMIC DNA]</scope>
    <source>
        <strain evidence="2">CBS 100218</strain>
    </source>
</reference>
<gene>
    <name evidence="1" type="ORF">W97_04341</name>
</gene>
<name>R7YTA9_CONA1</name>
<keyword evidence="2" id="KW-1185">Reference proteome</keyword>
<dbReference type="HOGENOM" id="CLU_1019470_0_0_1"/>
<organism evidence="1 2">
    <name type="scientific">Coniosporium apollinis (strain CBS 100218)</name>
    <name type="common">Rock-inhabiting black yeast</name>
    <dbReference type="NCBI Taxonomy" id="1168221"/>
    <lineage>
        <taxon>Eukaryota</taxon>
        <taxon>Fungi</taxon>
        <taxon>Dikarya</taxon>
        <taxon>Ascomycota</taxon>
        <taxon>Pezizomycotina</taxon>
        <taxon>Dothideomycetes</taxon>
        <taxon>Dothideomycetes incertae sedis</taxon>
        <taxon>Coniosporium</taxon>
    </lineage>
</organism>
<sequence>MNQAKKHAVLNQRSYRHKTQKLRQVTLIQYPTDLLNDLPQITDEGVFIEFPSSPPLRAVLVLNPTHEDIITNIGFVEEGHTERRLANWLDGITHDSISPEKLATLESEMRHGLALFPKIEEPDEEWDGTGTLPRYDSGAAGCHKPTCRSVRSIVQTFRPSQPTRIPRPRPVVPTPVRRLVHKLLHPPTWGRDATGRATREWLSKAAPKHFNIHGIMRESSELRVYGRRVLGVDAETALWWRGMEEENAWKGKGVGLGGLMGEVGLMVGGGMGW</sequence>
<dbReference type="GeneID" id="19901652"/>